<feature type="chain" id="PRO_5047252943" evidence="3">
    <location>
        <begin position="23"/>
        <end position="527"/>
    </location>
</feature>
<evidence type="ECO:0000256" key="1">
    <source>
        <dbReference type="ARBA" id="ARBA00022729"/>
    </source>
</evidence>
<feature type="signal peptide" evidence="3">
    <location>
        <begin position="1"/>
        <end position="22"/>
    </location>
</feature>
<dbReference type="CDD" id="cd04818">
    <property type="entry name" value="PA_subtilisin_1"/>
    <property type="match status" value="1"/>
</dbReference>
<reference evidence="5" key="1">
    <citation type="submission" date="2021-10" db="EMBL/GenBank/DDBJ databases">
        <authorList>
            <person name="Lyu M."/>
            <person name="Wang X."/>
            <person name="Meng X."/>
            <person name="Xu K."/>
        </authorList>
    </citation>
    <scope>NUCLEOTIDE SEQUENCE</scope>
    <source>
        <strain evidence="5">A6</strain>
    </source>
</reference>
<protein>
    <submittedName>
        <fullName evidence="5">Serine protease</fullName>
    </submittedName>
</protein>
<sequence>MNKSLLTLSVAIGVALFGLANAAEIVPVYADGNNEGYNDTTAVAPVAGNPGTTRGAQRRIVAQFAADLWGQVLVSDVPVFVGAQFNPLGANVLGSAGATFIFRDEPEFPFQDTWYSSALADALTGTDLNPGFTDIGSQFSSDFNFYYGLDGNTPAGQINFLDVVMHEFGHGLGFQNFVDESSGAFQSNIADVYSRFTFDNSTGQFWPQMNKPQRKASAINYGNLVFTGSSARAGAALVLDDRQSFRVTAPAAIAGTYAYGTASFGATVSPANFGGSVVNAADAANTAGPSTTDGCTAYTNAGAVAGNIALVDRGGCGFVVKAAVAQAAGATGLIVANNAAGTPPPGMGGTDPAVTIPAISVTQPDGALLRQASGVTVAFVIDTTKLQGADDLGRPRLFAPNPVQPGSTGSHYDTDLAPNALMEPAINDSLNAALNIDISANLLQDTGWRLNPGNAVINGCNTTIDIVDDAGLIIGANVVATNNLVAATSANRGAYLNAMRAYRDRLSSAGLITSGQASALSTCINRG</sequence>
<keyword evidence="5" id="KW-0645">Protease</keyword>
<dbReference type="InterPro" id="IPR003137">
    <property type="entry name" value="PA_domain"/>
</dbReference>
<dbReference type="GO" id="GO:0008233">
    <property type="term" value="F:peptidase activity"/>
    <property type="evidence" value="ECO:0007669"/>
    <property type="project" value="UniProtKB-KW"/>
</dbReference>
<dbReference type="GO" id="GO:0006508">
    <property type="term" value="P:proteolysis"/>
    <property type="evidence" value="ECO:0007669"/>
    <property type="project" value="UniProtKB-KW"/>
</dbReference>
<dbReference type="Gene3D" id="3.50.30.30">
    <property type="match status" value="1"/>
</dbReference>
<dbReference type="Proteomes" id="UP001165293">
    <property type="component" value="Unassembled WGS sequence"/>
</dbReference>
<gene>
    <name evidence="5" type="ORF">LK996_07915</name>
</gene>
<dbReference type="Pfam" id="PF02225">
    <property type="entry name" value="PA"/>
    <property type="match status" value="1"/>
</dbReference>
<evidence type="ECO:0000256" key="3">
    <source>
        <dbReference type="SAM" id="SignalP"/>
    </source>
</evidence>
<feature type="domain" description="PA" evidence="4">
    <location>
        <begin position="287"/>
        <end position="368"/>
    </location>
</feature>
<evidence type="ECO:0000256" key="2">
    <source>
        <dbReference type="ARBA" id="ARBA00023180"/>
    </source>
</evidence>
<name>A0ABS8JHK4_9GAMM</name>
<keyword evidence="6" id="KW-1185">Reference proteome</keyword>
<dbReference type="EMBL" id="JAJGAK010000001">
    <property type="protein sequence ID" value="MCC8363000.1"/>
    <property type="molecule type" value="Genomic_DNA"/>
</dbReference>
<dbReference type="RefSeq" id="WP_230526565.1">
    <property type="nucleotide sequence ID" value="NZ_JAJGAK010000001.1"/>
</dbReference>
<dbReference type="InterPro" id="IPR046450">
    <property type="entry name" value="PA_dom_sf"/>
</dbReference>
<comment type="caution">
    <text evidence="5">The sequence shown here is derived from an EMBL/GenBank/DDBJ whole genome shotgun (WGS) entry which is preliminary data.</text>
</comment>
<evidence type="ECO:0000313" key="5">
    <source>
        <dbReference type="EMBL" id="MCC8363000.1"/>
    </source>
</evidence>
<organism evidence="5 6">
    <name type="scientific">Noviluteimonas lactosilytica</name>
    <dbReference type="NCBI Taxonomy" id="2888523"/>
    <lineage>
        <taxon>Bacteria</taxon>
        <taxon>Pseudomonadati</taxon>
        <taxon>Pseudomonadota</taxon>
        <taxon>Gammaproteobacteria</taxon>
        <taxon>Lysobacterales</taxon>
        <taxon>Lysobacteraceae</taxon>
        <taxon>Noviluteimonas</taxon>
    </lineage>
</organism>
<keyword evidence="2" id="KW-0325">Glycoprotein</keyword>
<keyword evidence="1 3" id="KW-0732">Signal</keyword>
<keyword evidence="5" id="KW-0378">Hydrolase</keyword>
<dbReference type="PANTHER" id="PTHR22702:SF1">
    <property type="entry name" value="PROTEASE-ASSOCIATED DOMAIN-CONTAINING PROTEIN 1"/>
    <property type="match status" value="1"/>
</dbReference>
<dbReference type="PANTHER" id="PTHR22702">
    <property type="entry name" value="PROTEASE-ASSOCIATED DOMAIN-CONTAINING PROTEIN"/>
    <property type="match status" value="1"/>
</dbReference>
<accession>A0ABS8JHK4</accession>
<evidence type="ECO:0000313" key="6">
    <source>
        <dbReference type="Proteomes" id="UP001165293"/>
    </source>
</evidence>
<dbReference type="SUPFAM" id="SSF55486">
    <property type="entry name" value="Metalloproteases ('zincins'), catalytic domain"/>
    <property type="match status" value="1"/>
</dbReference>
<dbReference type="SUPFAM" id="SSF52025">
    <property type="entry name" value="PA domain"/>
    <property type="match status" value="1"/>
</dbReference>
<evidence type="ECO:0000259" key="4">
    <source>
        <dbReference type="Pfam" id="PF02225"/>
    </source>
</evidence>
<proteinExistence type="predicted"/>